<protein>
    <submittedName>
        <fullName evidence="3">Uncharacterized protein</fullName>
    </submittedName>
</protein>
<evidence type="ECO:0000313" key="4">
    <source>
        <dbReference type="Proteomes" id="UP000327013"/>
    </source>
</evidence>
<keyword evidence="2" id="KW-0472">Membrane</keyword>
<keyword evidence="2" id="KW-1133">Transmembrane helix</keyword>
<dbReference type="EMBL" id="CM017324">
    <property type="protein sequence ID" value="KAE8038514.1"/>
    <property type="molecule type" value="Genomic_DNA"/>
</dbReference>
<sequence length="118" mass="12709">MALGTSPAPTNPPASISPDNSLSSLARTLLKVALLTIFTLAITAIVKVVYGFVINRLRQLFHGTTAPEARQAADPVEIPEPGQPADPEEIDRELQPAEPEEIHEEARTNFNLSSLAIE</sequence>
<accession>A0A660KRT7</accession>
<evidence type="ECO:0000256" key="1">
    <source>
        <dbReference type="SAM" id="MobiDB-lite"/>
    </source>
</evidence>
<feature type="region of interest" description="Disordered" evidence="1">
    <location>
        <begin position="66"/>
        <end position="118"/>
    </location>
</feature>
<keyword evidence="4" id="KW-1185">Reference proteome</keyword>
<evidence type="ECO:0000256" key="2">
    <source>
        <dbReference type="SAM" id="Phobius"/>
    </source>
</evidence>
<reference evidence="3 4" key="1">
    <citation type="submission" date="2019-06" db="EMBL/GenBank/DDBJ databases">
        <title>A chromosomal-level reference genome of Carpinus fangiana (Coryloideae, Betulaceae).</title>
        <authorList>
            <person name="Yang X."/>
            <person name="Wang Z."/>
            <person name="Zhang L."/>
            <person name="Hao G."/>
            <person name="Liu J."/>
            <person name="Yang Y."/>
        </authorList>
    </citation>
    <scope>NUCLEOTIDE SEQUENCE [LARGE SCALE GENOMIC DNA]</scope>
    <source>
        <strain evidence="3">Cfa_2016G</strain>
        <tissue evidence="3">Leaf</tissue>
    </source>
</reference>
<proteinExistence type="predicted"/>
<organism evidence="3 4">
    <name type="scientific">Carpinus fangiana</name>
    <dbReference type="NCBI Taxonomy" id="176857"/>
    <lineage>
        <taxon>Eukaryota</taxon>
        <taxon>Viridiplantae</taxon>
        <taxon>Streptophyta</taxon>
        <taxon>Embryophyta</taxon>
        <taxon>Tracheophyta</taxon>
        <taxon>Spermatophyta</taxon>
        <taxon>Magnoliopsida</taxon>
        <taxon>eudicotyledons</taxon>
        <taxon>Gunneridae</taxon>
        <taxon>Pentapetalae</taxon>
        <taxon>rosids</taxon>
        <taxon>fabids</taxon>
        <taxon>Fagales</taxon>
        <taxon>Betulaceae</taxon>
        <taxon>Carpinus</taxon>
    </lineage>
</organism>
<feature type="compositionally biased region" description="Polar residues" evidence="1">
    <location>
        <begin position="108"/>
        <end position="118"/>
    </location>
</feature>
<evidence type="ECO:0000313" key="3">
    <source>
        <dbReference type="EMBL" id="KAE8038514.1"/>
    </source>
</evidence>
<feature type="transmembrane region" description="Helical" evidence="2">
    <location>
        <begin position="32"/>
        <end position="53"/>
    </location>
</feature>
<dbReference type="Proteomes" id="UP000327013">
    <property type="component" value="Chromosome 4"/>
</dbReference>
<name>A0A660KRT7_9ROSI</name>
<dbReference type="AlphaFoldDB" id="A0A660KRT7"/>
<feature type="region of interest" description="Disordered" evidence="1">
    <location>
        <begin position="1"/>
        <end position="20"/>
    </location>
</feature>
<keyword evidence="2" id="KW-0812">Transmembrane</keyword>
<gene>
    <name evidence="3" type="ORF">FH972_011015</name>
</gene>